<keyword evidence="3" id="KW-1185">Reference proteome</keyword>
<dbReference type="AlphaFoldDB" id="A0A4V6D590"/>
<sequence>MHAFIARKYPEEDWTNEMANISDIAGYGPGQEVEHAEQSMSNFQTSGNDSQRTRVAYHAKSKRHLVNSSSSHEQRIQKVSNRNELPKETTLQEVHTPDTVGNSAVQYQVENNGVSGTVRNNQKRVYATSHTEAKEPRVNSSSAHEQRNVKVSKTKQMAKQQNSDKRAVVLLSTNIRAQGLVVAKGSLVSRDSTYVVGEICLARSSMELPLKMFLNLGMKGYLDHMETFRRLRMLLDIVLLGLLLMLRELSPDL</sequence>
<name>A0A4V6D590_SETVI</name>
<dbReference type="Gramene" id="TKW09526">
    <property type="protein sequence ID" value="TKW09526"/>
    <property type="gene ID" value="SEVIR_6G108200v2"/>
</dbReference>
<organism evidence="2 3">
    <name type="scientific">Setaria viridis</name>
    <name type="common">Green bristlegrass</name>
    <name type="synonym">Setaria italica subsp. viridis</name>
    <dbReference type="NCBI Taxonomy" id="4556"/>
    <lineage>
        <taxon>Eukaryota</taxon>
        <taxon>Viridiplantae</taxon>
        <taxon>Streptophyta</taxon>
        <taxon>Embryophyta</taxon>
        <taxon>Tracheophyta</taxon>
        <taxon>Spermatophyta</taxon>
        <taxon>Magnoliopsida</taxon>
        <taxon>Liliopsida</taxon>
        <taxon>Poales</taxon>
        <taxon>Poaceae</taxon>
        <taxon>PACMAD clade</taxon>
        <taxon>Panicoideae</taxon>
        <taxon>Panicodae</taxon>
        <taxon>Paniceae</taxon>
        <taxon>Cenchrinae</taxon>
        <taxon>Setaria</taxon>
    </lineage>
</organism>
<dbReference type="EMBL" id="CM016557">
    <property type="protein sequence ID" value="TKW09526.1"/>
    <property type="molecule type" value="Genomic_DNA"/>
</dbReference>
<reference evidence="2" key="1">
    <citation type="submission" date="2019-03" db="EMBL/GenBank/DDBJ databases">
        <title>WGS assembly of Setaria viridis.</title>
        <authorList>
            <person name="Huang P."/>
            <person name="Jenkins J."/>
            <person name="Grimwood J."/>
            <person name="Barry K."/>
            <person name="Healey A."/>
            <person name="Mamidi S."/>
            <person name="Sreedasyam A."/>
            <person name="Shu S."/>
            <person name="Feldman M."/>
            <person name="Wu J."/>
            <person name="Yu Y."/>
            <person name="Chen C."/>
            <person name="Johnson J."/>
            <person name="Rokhsar D."/>
            <person name="Baxter I."/>
            <person name="Schmutz J."/>
            <person name="Brutnell T."/>
            <person name="Kellogg E."/>
        </authorList>
    </citation>
    <scope>NUCLEOTIDE SEQUENCE [LARGE SCALE GENOMIC DNA]</scope>
</reference>
<feature type="region of interest" description="Disordered" evidence="1">
    <location>
        <begin position="61"/>
        <end position="80"/>
    </location>
</feature>
<feature type="region of interest" description="Disordered" evidence="1">
    <location>
        <begin position="127"/>
        <end position="156"/>
    </location>
</feature>
<proteinExistence type="predicted"/>
<gene>
    <name evidence="2" type="ORF">SEVIR_6G108200v2</name>
</gene>
<feature type="compositionally biased region" description="Polar residues" evidence="1">
    <location>
        <begin position="138"/>
        <end position="156"/>
    </location>
</feature>
<evidence type="ECO:0000256" key="1">
    <source>
        <dbReference type="SAM" id="MobiDB-lite"/>
    </source>
</evidence>
<accession>A0A4V6D590</accession>
<protein>
    <submittedName>
        <fullName evidence="2">Uncharacterized protein</fullName>
    </submittedName>
</protein>
<dbReference type="Proteomes" id="UP000298652">
    <property type="component" value="Chromosome 6"/>
</dbReference>
<evidence type="ECO:0000313" key="3">
    <source>
        <dbReference type="Proteomes" id="UP000298652"/>
    </source>
</evidence>
<evidence type="ECO:0000313" key="2">
    <source>
        <dbReference type="EMBL" id="TKW09526.1"/>
    </source>
</evidence>
<feature type="compositionally biased region" description="Polar residues" evidence="1">
    <location>
        <begin position="66"/>
        <end position="80"/>
    </location>
</feature>